<evidence type="ECO:0000313" key="2">
    <source>
        <dbReference type="Proteomes" id="UP000736672"/>
    </source>
</evidence>
<sequence length="196" mass="22205">MLAVAISAIGALVTVMIGVSWLQPTTDVIEPLMQPWIETGWPIKNVEPWRVRVCHVHWKLLQRAPYSAPGPLHEALNLDATSEPFYPQSFSSSPDKEWHHRVLMAILKATAQHAGADLDWTARHLPSHHTALKPGNDWETENEDMLTLMEIGSLLSNDHVRGHYAQWFVPALTRNKAKDDEKRRESRIDALKDLCA</sequence>
<name>A0A9P9G283_FUSSL</name>
<dbReference type="AlphaFoldDB" id="A0A9P9G283"/>
<gene>
    <name evidence="1" type="ORF">B0J15DRAFT_411155</name>
</gene>
<dbReference type="Proteomes" id="UP000736672">
    <property type="component" value="Unassembled WGS sequence"/>
</dbReference>
<dbReference type="EMBL" id="JAGTJS010000043">
    <property type="protein sequence ID" value="KAH7228634.1"/>
    <property type="molecule type" value="Genomic_DNA"/>
</dbReference>
<keyword evidence="2" id="KW-1185">Reference proteome</keyword>
<protein>
    <submittedName>
        <fullName evidence="1">Uncharacterized protein</fullName>
    </submittedName>
</protein>
<comment type="caution">
    <text evidence="1">The sequence shown here is derived from an EMBL/GenBank/DDBJ whole genome shotgun (WGS) entry which is preliminary data.</text>
</comment>
<reference evidence="1" key="1">
    <citation type="journal article" date="2021" name="Nat. Commun.">
        <title>Genetic determinants of endophytism in the Arabidopsis root mycobiome.</title>
        <authorList>
            <person name="Mesny F."/>
            <person name="Miyauchi S."/>
            <person name="Thiergart T."/>
            <person name="Pickel B."/>
            <person name="Atanasova L."/>
            <person name="Karlsson M."/>
            <person name="Huettel B."/>
            <person name="Barry K.W."/>
            <person name="Haridas S."/>
            <person name="Chen C."/>
            <person name="Bauer D."/>
            <person name="Andreopoulos W."/>
            <person name="Pangilinan J."/>
            <person name="LaButti K."/>
            <person name="Riley R."/>
            <person name="Lipzen A."/>
            <person name="Clum A."/>
            <person name="Drula E."/>
            <person name="Henrissat B."/>
            <person name="Kohler A."/>
            <person name="Grigoriev I.V."/>
            <person name="Martin F.M."/>
            <person name="Hacquard S."/>
        </authorList>
    </citation>
    <scope>NUCLEOTIDE SEQUENCE</scope>
    <source>
        <strain evidence="1">FSSC 5 MPI-SDFR-AT-0091</strain>
    </source>
</reference>
<accession>A0A9P9G283</accession>
<dbReference type="OrthoDB" id="4973940at2759"/>
<evidence type="ECO:0000313" key="1">
    <source>
        <dbReference type="EMBL" id="KAH7228634.1"/>
    </source>
</evidence>
<organism evidence="1 2">
    <name type="scientific">Fusarium solani</name>
    <name type="common">Filamentous fungus</name>
    <dbReference type="NCBI Taxonomy" id="169388"/>
    <lineage>
        <taxon>Eukaryota</taxon>
        <taxon>Fungi</taxon>
        <taxon>Dikarya</taxon>
        <taxon>Ascomycota</taxon>
        <taxon>Pezizomycotina</taxon>
        <taxon>Sordariomycetes</taxon>
        <taxon>Hypocreomycetidae</taxon>
        <taxon>Hypocreales</taxon>
        <taxon>Nectriaceae</taxon>
        <taxon>Fusarium</taxon>
        <taxon>Fusarium solani species complex</taxon>
    </lineage>
</organism>
<proteinExistence type="predicted"/>